<dbReference type="PANTHER" id="PTHR33490">
    <property type="entry name" value="BLR5614 PROTEIN-RELATED"/>
    <property type="match status" value="1"/>
</dbReference>
<organism evidence="3 4">
    <name type="scientific">Williamsia serinedens</name>
    <dbReference type="NCBI Taxonomy" id="391736"/>
    <lineage>
        <taxon>Bacteria</taxon>
        <taxon>Bacillati</taxon>
        <taxon>Actinomycetota</taxon>
        <taxon>Actinomycetes</taxon>
        <taxon>Mycobacteriales</taxon>
        <taxon>Nocardiaceae</taxon>
        <taxon>Williamsia</taxon>
    </lineage>
</organism>
<feature type="region of interest" description="Disordered" evidence="1">
    <location>
        <begin position="300"/>
        <end position="335"/>
    </location>
</feature>
<dbReference type="InterPro" id="IPR038765">
    <property type="entry name" value="Papain-like_cys_pep_sf"/>
</dbReference>
<dbReference type="SUPFAM" id="SSF54001">
    <property type="entry name" value="Cysteine proteinases"/>
    <property type="match status" value="1"/>
</dbReference>
<dbReference type="Gene3D" id="3.10.620.30">
    <property type="match status" value="1"/>
</dbReference>
<keyword evidence="4" id="KW-1185">Reference proteome</keyword>
<dbReference type="InterPro" id="IPR002931">
    <property type="entry name" value="Transglutaminase-like"/>
</dbReference>
<feature type="compositionally biased region" description="Polar residues" evidence="1">
    <location>
        <begin position="323"/>
        <end position="335"/>
    </location>
</feature>
<dbReference type="EMBL" id="JAMTCG010000001">
    <property type="protein sequence ID" value="MCP2159156.1"/>
    <property type="molecule type" value="Genomic_DNA"/>
</dbReference>
<dbReference type="Pfam" id="PF08379">
    <property type="entry name" value="Bact_transglu_N"/>
    <property type="match status" value="1"/>
</dbReference>
<dbReference type="PANTHER" id="PTHR33490:SF7">
    <property type="entry name" value="BLR2979 PROTEIN"/>
    <property type="match status" value="1"/>
</dbReference>
<reference evidence="3 4" key="1">
    <citation type="submission" date="2022-06" db="EMBL/GenBank/DDBJ databases">
        <title>Genomic Encyclopedia of Archaeal and Bacterial Type Strains, Phase II (KMG-II): from individual species to whole genera.</title>
        <authorList>
            <person name="Goeker M."/>
        </authorList>
    </citation>
    <scope>NUCLEOTIDE SEQUENCE [LARGE SCALE GENOMIC DNA]</scope>
    <source>
        <strain evidence="3 4">DSM 45037</strain>
    </source>
</reference>
<gene>
    <name evidence="3" type="ORF">LX12_000320</name>
</gene>
<evidence type="ECO:0000259" key="2">
    <source>
        <dbReference type="SMART" id="SM00460"/>
    </source>
</evidence>
<evidence type="ECO:0000313" key="4">
    <source>
        <dbReference type="Proteomes" id="UP001205740"/>
    </source>
</evidence>
<name>A0ABT1GW00_9NOCA</name>
<comment type="caution">
    <text evidence="3">The sequence shown here is derived from an EMBL/GenBank/DDBJ whole genome shotgun (WGS) entry which is preliminary data.</text>
</comment>
<dbReference type="Pfam" id="PF01841">
    <property type="entry name" value="Transglut_core"/>
    <property type="match status" value="1"/>
</dbReference>
<accession>A0ABT1GW00</accession>
<dbReference type="SMART" id="SM00460">
    <property type="entry name" value="TGc"/>
    <property type="match status" value="1"/>
</dbReference>
<protein>
    <submittedName>
        <fullName evidence="3">Transglutaminase-like enzyme, putative cysteine protease</fullName>
    </submittedName>
</protein>
<evidence type="ECO:0000256" key="1">
    <source>
        <dbReference type="SAM" id="MobiDB-lite"/>
    </source>
</evidence>
<dbReference type="Proteomes" id="UP001205740">
    <property type="component" value="Unassembled WGS sequence"/>
</dbReference>
<proteinExistence type="predicted"/>
<sequence>MTPGSATVDAVAAGTRRYAVTHRTTYSYDDVVSSSFGRCHLLPRDLPGQRVLEAAVAVDPEPADRSTGTDVFGNADTYFHVRTPHRRLEVTGTSIVDVDPIASDIVERGPALDAWESHRPGRDRHPRSVAFVLDLDPPEITPAVHDYAAQVLVPGRPLIDVVVDLTSRIHADFTYRSGSTAVSTRVATVMQRREGVCQDFARVAVACLRSHGLAARYVSGYLATEPPPGRDRVVGADASHAWAAVGTSDGRWIAFDPTNDTLVGERHVTVAVGRDYDDVPPLRGVIYTDATSSSIEVSVDVAPQPPTPENRADTRAQAATPGSPHTTTANGPDTV</sequence>
<feature type="domain" description="Transglutaminase-like" evidence="2">
    <location>
        <begin position="189"/>
        <end position="259"/>
    </location>
</feature>
<evidence type="ECO:0000313" key="3">
    <source>
        <dbReference type="EMBL" id="MCP2159156.1"/>
    </source>
</evidence>
<dbReference type="InterPro" id="IPR013589">
    <property type="entry name" value="Bac_transglu_N"/>
</dbReference>